<sequence>MTTGDDRVLADVRRMWHEVDPPPTDLVERMIAAVASADLDLDIELELMQLVRDSATEAPAGVRGGATVRVLHFAGLHGWVLETEIDADRVRGQLLDFPGDLASVEVVVETAEGGEWTTRLDEVGFFVLDTRVAGSVRFGVRHEDSGSISSWVRLQGSRSAPGQE</sequence>
<dbReference type="RefSeq" id="WP_135266120.1">
    <property type="nucleotide sequence ID" value="NZ_CP038436.1"/>
</dbReference>
<dbReference type="Proteomes" id="UP000294853">
    <property type="component" value="Chromosome"/>
</dbReference>
<protein>
    <submittedName>
        <fullName evidence="1">Uncharacterized protein</fullName>
    </submittedName>
</protein>
<dbReference type="OrthoDB" id="3689408at2"/>
<dbReference type="EMBL" id="CP038436">
    <property type="protein sequence ID" value="QBX54145.1"/>
    <property type="molecule type" value="Genomic_DNA"/>
</dbReference>
<dbReference type="AlphaFoldDB" id="A0A4P7IAW2"/>
<proteinExistence type="predicted"/>
<reference evidence="1 2" key="1">
    <citation type="submission" date="2019-03" db="EMBL/GenBank/DDBJ databases">
        <title>Three New Species of Nocardioides, Nocardioides euryhalodurans sp. nov., Nocardioides seonyuensis sp. nov. and Nocardioides eburneoflavus sp. nov. Iolated from Soil.</title>
        <authorList>
            <person name="Roh S.G."/>
            <person name="Lee C."/>
            <person name="Kim M.-K."/>
            <person name="Kim S.B."/>
        </authorList>
    </citation>
    <scope>NUCLEOTIDE SEQUENCE [LARGE SCALE GENOMIC DNA]</scope>
    <source>
        <strain evidence="1 2">MMS17-SY207-3</strain>
    </source>
</reference>
<evidence type="ECO:0000313" key="2">
    <source>
        <dbReference type="Proteomes" id="UP000294853"/>
    </source>
</evidence>
<dbReference type="KEGG" id="nsn:EXE58_00755"/>
<organism evidence="1 2">
    <name type="scientific">Nocardioides seonyuensis</name>
    <dbReference type="NCBI Taxonomy" id="2518371"/>
    <lineage>
        <taxon>Bacteria</taxon>
        <taxon>Bacillati</taxon>
        <taxon>Actinomycetota</taxon>
        <taxon>Actinomycetes</taxon>
        <taxon>Propionibacteriales</taxon>
        <taxon>Nocardioidaceae</taxon>
        <taxon>Nocardioides</taxon>
    </lineage>
</organism>
<evidence type="ECO:0000313" key="1">
    <source>
        <dbReference type="EMBL" id="QBX54145.1"/>
    </source>
</evidence>
<accession>A0A4P7IAW2</accession>
<gene>
    <name evidence="1" type="ORF">EXE58_00755</name>
</gene>
<keyword evidence="2" id="KW-1185">Reference proteome</keyword>
<name>A0A4P7IAW2_9ACTN</name>